<sequence>MRITSTTVSLIALAVCGAPTIAAADAAPVSQGTPTPTTAPTDDDADDFANEIIVTATRLPGQVDTDVPPVLELDEADIAAYGASSIDDLISQLAPQTGSGRGRGGRPVFLVNGQRIANFREFRRYPPEAIRKIEVLPEEVALKFGYPADARVVNIILKSDFASREVEAEYGMPTRGGTSTGQAELSMLRIAGPNRFNASAEYTTTTPLTEGARGVVQADGSEPTVATDPNPADYRTLVAKNQELEGNVTWTRGLGKDGLGGQFTINGQVTRNVKRSLSGLDTVLLTDGVGNTALRTLDADPIMRRTTTDAYSVGSSLALPLGAWQFQTTLDATRTDTDSQIDRRRDTTALVDAAAAGTLALDGDLPTVVSAGQDRALSKVYSVSNKTTLIGNPIMLPAGDVSMTLTAGYDWTRIDSTDTRTTTGATQLTRGDLSGGINIGVPIASTRNDVLAGLGDISLNLTGGIDHLSDFGTLTNWTTGINWRPTGRLGLQASYIVREAAPGLSQLGSPTVIDYNVPVYDFTNGTTVLATVTSGGNPNLTAETQRDWKLSANYDIDLFDRTSFRVEYFSNHSTNTTNSFPVLTPAIEAAFPGRVTRAADGTLLAIDQRPVTFAEENSSRIRYGINLFGRFGKAKEAVAGGASGGGRGAAAPAPASPPAGEAGPPPGGPRAGGPGSVAAFDPARFAAMRAQFCNTPEGQVPDISQLPERMQERLKGEDGTVDPAKVAQARERICSADGAKPRPQMDPARFEKLRIALCPGPGKEPDLTVLPERVRDRLKGADGQVDPARLKALQQRLCSMTPPGGAPAGDAAKQGASGGQSGRARGGGSPGFGRGDDGRGRWNLSFYHTVELTNRVLIAPGGPELDMLNGDATGSGGTPRHKLELEGGLFRGGIGGRLSANYQSATDVNGSALPGSSDLRFGSLTTFNLRLFMDLSQQDWLTGGGDPGFWKGWRMSLRADNLFDTRQKVTDSTGTVPLRYQPALIDPVGRFVEIEFRKVF</sequence>
<protein>
    <recommendedName>
        <fullName evidence="8">TonB dependent receptor</fullName>
    </recommendedName>
</protein>
<dbReference type="PANTHER" id="PTHR47234">
    <property type="match status" value="1"/>
</dbReference>
<dbReference type="RefSeq" id="WP_205445268.1">
    <property type="nucleotide sequence ID" value="NZ_CP061510.1"/>
</dbReference>
<dbReference type="EMBL" id="CP061510">
    <property type="protein sequence ID" value="QSB45898.1"/>
    <property type="molecule type" value="Genomic_DNA"/>
</dbReference>
<dbReference type="Gene3D" id="2.40.170.20">
    <property type="entry name" value="TonB-dependent receptor, beta-barrel domain"/>
    <property type="match status" value="2"/>
</dbReference>
<keyword evidence="7" id="KW-1185">Reference proteome</keyword>
<dbReference type="Gene3D" id="2.170.130.10">
    <property type="entry name" value="TonB-dependent receptor, plug domain"/>
    <property type="match status" value="1"/>
</dbReference>
<accession>A0ABX7KDF8</accession>
<dbReference type="InterPro" id="IPR037066">
    <property type="entry name" value="Plug_dom_sf"/>
</dbReference>
<gene>
    <name evidence="6" type="ORF">IDJ81_07440</name>
</gene>
<feature type="compositionally biased region" description="Gly residues" evidence="4">
    <location>
        <begin position="816"/>
        <end position="833"/>
    </location>
</feature>
<evidence type="ECO:0000256" key="2">
    <source>
        <dbReference type="ARBA" id="ARBA00023136"/>
    </source>
</evidence>
<dbReference type="SUPFAM" id="SSF56935">
    <property type="entry name" value="Porins"/>
    <property type="match status" value="2"/>
</dbReference>
<evidence type="ECO:0000313" key="6">
    <source>
        <dbReference type="EMBL" id="QSB45898.1"/>
    </source>
</evidence>
<evidence type="ECO:0000256" key="3">
    <source>
        <dbReference type="ARBA" id="ARBA00023237"/>
    </source>
</evidence>
<dbReference type="PANTHER" id="PTHR47234:SF3">
    <property type="entry name" value="SECRETIN_TONB SHORT N-TERMINAL DOMAIN-CONTAINING PROTEIN"/>
    <property type="match status" value="1"/>
</dbReference>
<evidence type="ECO:0000256" key="5">
    <source>
        <dbReference type="SAM" id="SignalP"/>
    </source>
</evidence>
<keyword evidence="5" id="KW-0732">Signal</keyword>
<feature type="signal peptide" evidence="5">
    <location>
        <begin position="1"/>
        <end position="24"/>
    </location>
</feature>
<name>A0ABX7KDF8_9SPHN</name>
<organism evidence="6 7">
    <name type="scientific">Tsuneonella flava</name>
    <dbReference type="NCBI Taxonomy" id="2055955"/>
    <lineage>
        <taxon>Bacteria</taxon>
        <taxon>Pseudomonadati</taxon>
        <taxon>Pseudomonadota</taxon>
        <taxon>Alphaproteobacteria</taxon>
        <taxon>Sphingomonadales</taxon>
        <taxon>Erythrobacteraceae</taxon>
        <taxon>Tsuneonella</taxon>
    </lineage>
</organism>
<feature type="region of interest" description="Disordered" evidence="4">
    <location>
        <begin position="798"/>
        <end position="838"/>
    </location>
</feature>
<keyword evidence="3" id="KW-0998">Cell outer membrane</keyword>
<feature type="region of interest" description="Disordered" evidence="4">
    <location>
        <begin position="639"/>
        <end position="677"/>
    </location>
</feature>
<dbReference type="Proteomes" id="UP000663637">
    <property type="component" value="Chromosome"/>
</dbReference>
<feature type="chain" id="PRO_5046680323" description="TonB dependent receptor" evidence="5">
    <location>
        <begin position="25"/>
        <end position="1000"/>
    </location>
</feature>
<comment type="subcellular location">
    <subcellularLocation>
        <location evidence="1">Cell outer membrane</location>
    </subcellularLocation>
</comment>
<dbReference type="InterPro" id="IPR036942">
    <property type="entry name" value="Beta-barrel_TonB_sf"/>
</dbReference>
<proteinExistence type="predicted"/>
<evidence type="ECO:0000313" key="7">
    <source>
        <dbReference type="Proteomes" id="UP000663637"/>
    </source>
</evidence>
<reference evidence="6 7" key="1">
    <citation type="submission" date="2020-09" db="EMBL/GenBank/DDBJ databases">
        <title>Complete genome sequence of altererythrobacter flavus SS-21NJ, isolated from Dongying oil sludge in Shandong province.</title>
        <authorList>
            <person name="Sun S."/>
            <person name="Zhang Z."/>
        </authorList>
    </citation>
    <scope>NUCLEOTIDE SEQUENCE [LARGE SCALE GENOMIC DNA]</scope>
    <source>
        <strain evidence="6 7">SS-21NJ</strain>
    </source>
</reference>
<evidence type="ECO:0008006" key="8">
    <source>
        <dbReference type="Google" id="ProtNLM"/>
    </source>
</evidence>
<evidence type="ECO:0000256" key="1">
    <source>
        <dbReference type="ARBA" id="ARBA00004442"/>
    </source>
</evidence>
<evidence type="ECO:0000256" key="4">
    <source>
        <dbReference type="SAM" id="MobiDB-lite"/>
    </source>
</evidence>
<feature type="compositionally biased region" description="Low complexity" evidence="4">
    <location>
        <begin position="649"/>
        <end position="662"/>
    </location>
</feature>
<keyword evidence="2" id="KW-0472">Membrane</keyword>